<keyword evidence="10" id="KW-0256">Endoplasmic reticulum</keyword>
<dbReference type="InterPro" id="IPR030225">
    <property type="entry name" value="SCAP"/>
</dbReference>
<feature type="transmembrane region" description="Helical" evidence="23">
    <location>
        <begin position="280"/>
        <end position="301"/>
    </location>
</feature>
<dbReference type="GO" id="GO:0045540">
    <property type="term" value="P:regulation of cholesterol biosynthetic process"/>
    <property type="evidence" value="ECO:0007669"/>
    <property type="project" value="TreeGrafter"/>
</dbReference>
<keyword evidence="16" id="KW-1207">Sterol metabolism</keyword>
<evidence type="ECO:0000256" key="5">
    <source>
        <dbReference type="ARBA" id="ARBA00019541"/>
    </source>
</evidence>
<accession>A0A6J3S246</accession>
<evidence type="ECO:0000256" key="9">
    <source>
        <dbReference type="ARBA" id="ARBA00022737"/>
    </source>
</evidence>
<keyword evidence="9" id="KW-0677">Repeat</keyword>
<feature type="transmembrane region" description="Helical" evidence="23">
    <location>
        <begin position="711"/>
        <end position="733"/>
    </location>
</feature>
<evidence type="ECO:0000313" key="26">
    <source>
        <dbReference type="RefSeq" id="XP_033720726.1"/>
    </source>
</evidence>
<feature type="region of interest" description="Disordered" evidence="22">
    <location>
        <begin position="928"/>
        <end position="960"/>
    </location>
</feature>
<dbReference type="PANTHER" id="PTHR46378:SF1">
    <property type="entry name" value="STEROL REGULATORY ELEMENT-BINDING PROTEIN CLEAVAGE-ACTIVATING PROTEIN"/>
    <property type="match status" value="1"/>
</dbReference>
<keyword evidence="25" id="KW-1185">Reference proteome</keyword>
<name>A0A6J3S246_TURTR</name>
<gene>
    <name evidence="26" type="primary">SCAP</name>
</gene>
<evidence type="ECO:0000256" key="16">
    <source>
        <dbReference type="ARBA" id="ARBA00023166"/>
    </source>
</evidence>
<evidence type="ECO:0000256" key="2">
    <source>
        <dbReference type="ARBA" id="ARBA00004557"/>
    </source>
</evidence>
<evidence type="ECO:0000256" key="13">
    <source>
        <dbReference type="ARBA" id="ARBA00023098"/>
    </source>
</evidence>
<dbReference type="InterPro" id="IPR057041">
    <property type="entry name" value="SCAP_N"/>
</dbReference>
<dbReference type="PANTHER" id="PTHR46378">
    <property type="entry name" value="STEROL REGULATORY ELEMENT-BINDING PROTEIN CLEAVAGE-ACTIVATING PROTEIN"/>
    <property type="match status" value="1"/>
</dbReference>
<dbReference type="GO" id="GO:0032936">
    <property type="term" value="C:SREBP-SCAP complex"/>
    <property type="evidence" value="ECO:0007669"/>
    <property type="project" value="TreeGrafter"/>
</dbReference>
<dbReference type="Pfam" id="PF24017">
    <property type="entry name" value="Beta-prop_SCAP"/>
    <property type="match status" value="1"/>
</dbReference>
<evidence type="ECO:0000256" key="17">
    <source>
        <dbReference type="ARBA" id="ARBA00023180"/>
    </source>
</evidence>
<keyword evidence="17" id="KW-0325">Glycoprotein</keyword>
<evidence type="ECO:0000256" key="21">
    <source>
        <dbReference type="PROSITE-ProRule" id="PRU00221"/>
    </source>
</evidence>
<dbReference type="FunFam" id="2.130.10.10:FF:000391">
    <property type="entry name" value="sterol regulatory element-binding protein cleavage-activating protein-like"/>
    <property type="match status" value="1"/>
</dbReference>
<dbReference type="InterPro" id="IPR053958">
    <property type="entry name" value="HMGCR/SNAP/NPC1-like_SSD"/>
</dbReference>
<evidence type="ECO:0000259" key="24">
    <source>
        <dbReference type="PROSITE" id="PS50156"/>
    </source>
</evidence>
<evidence type="ECO:0000256" key="22">
    <source>
        <dbReference type="SAM" id="MobiDB-lite"/>
    </source>
</evidence>
<evidence type="ECO:0000256" key="12">
    <source>
        <dbReference type="ARBA" id="ARBA00023034"/>
    </source>
</evidence>
<keyword evidence="14" id="KW-0446">Lipid-binding</keyword>
<feature type="transmembrane region" description="Helical" evidence="23">
    <location>
        <begin position="351"/>
        <end position="375"/>
    </location>
</feature>
<reference evidence="26" key="1">
    <citation type="submission" date="2025-08" db="UniProtKB">
        <authorList>
            <consortium name="RefSeq"/>
        </authorList>
    </citation>
    <scope>IDENTIFICATION</scope>
    <source>
        <tissue evidence="26">Spleen</tissue>
    </source>
</reference>
<protein>
    <recommendedName>
        <fullName evidence="5">Sterol regulatory element-binding protein cleavage-activating protein</fullName>
    </recommendedName>
</protein>
<evidence type="ECO:0000256" key="19">
    <source>
        <dbReference type="ARBA" id="ARBA00023329"/>
    </source>
</evidence>
<dbReference type="SMART" id="SM00320">
    <property type="entry name" value="WD40"/>
    <property type="match status" value="4"/>
</dbReference>
<feature type="transmembrane region" description="Helical" evidence="23">
    <location>
        <begin position="396"/>
        <end position="414"/>
    </location>
</feature>
<evidence type="ECO:0000256" key="1">
    <source>
        <dbReference type="ARBA" id="ARBA00004477"/>
    </source>
</evidence>
<proteinExistence type="inferred from homology"/>
<evidence type="ECO:0000256" key="23">
    <source>
        <dbReference type="SAM" id="Phobius"/>
    </source>
</evidence>
<dbReference type="Pfam" id="PF12349">
    <property type="entry name" value="Sterol-sensing"/>
    <property type="match status" value="1"/>
</dbReference>
<dbReference type="PROSITE" id="PS50156">
    <property type="entry name" value="SSD"/>
    <property type="match status" value="1"/>
</dbReference>
<dbReference type="InterPro" id="IPR019775">
    <property type="entry name" value="WD40_repeat_CS"/>
</dbReference>
<dbReference type="GO" id="GO:0012507">
    <property type="term" value="C:ER to Golgi transport vesicle membrane"/>
    <property type="evidence" value="ECO:0007669"/>
    <property type="project" value="UniProtKB-SubCell"/>
</dbReference>
<evidence type="ECO:0000256" key="10">
    <source>
        <dbReference type="ARBA" id="ARBA00022824"/>
    </source>
</evidence>
<feature type="transmembrane region" description="Helical" evidence="23">
    <location>
        <begin position="313"/>
        <end position="339"/>
    </location>
</feature>
<evidence type="ECO:0000313" key="25">
    <source>
        <dbReference type="Proteomes" id="UP000245320"/>
    </source>
</evidence>
<dbReference type="InterPro" id="IPR001680">
    <property type="entry name" value="WD40_rpt"/>
</dbReference>
<evidence type="ECO:0000256" key="8">
    <source>
        <dbReference type="ARBA" id="ARBA00022692"/>
    </source>
</evidence>
<dbReference type="InterPro" id="IPR036322">
    <property type="entry name" value="WD40_repeat_dom_sf"/>
</dbReference>
<evidence type="ECO:0000256" key="18">
    <source>
        <dbReference type="ARBA" id="ARBA00023221"/>
    </source>
</evidence>
<keyword evidence="12" id="KW-0333">Golgi apparatus</keyword>
<dbReference type="GeneID" id="101321853"/>
<evidence type="ECO:0000256" key="7">
    <source>
        <dbReference type="ARBA" id="ARBA00022574"/>
    </source>
</evidence>
<keyword evidence="7 21" id="KW-0853">WD repeat</keyword>
<feature type="region of interest" description="Disordered" evidence="22">
    <location>
        <begin position="835"/>
        <end position="871"/>
    </location>
</feature>
<dbReference type="Pfam" id="PF24006">
    <property type="entry name" value="SCAP_N"/>
    <property type="match status" value="1"/>
</dbReference>
<evidence type="ECO:0000256" key="6">
    <source>
        <dbReference type="ARBA" id="ARBA00022548"/>
    </source>
</evidence>
<dbReference type="SUPFAM" id="SSF82866">
    <property type="entry name" value="Multidrug efflux transporter AcrB transmembrane domain"/>
    <property type="match status" value="1"/>
</dbReference>
<dbReference type="GO" id="GO:0008203">
    <property type="term" value="P:cholesterol metabolic process"/>
    <property type="evidence" value="ECO:0007669"/>
    <property type="project" value="UniProtKB-KW"/>
</dbReference>
<evidence type="ECO:0000256" key="15">
    <source>
        <dbReference type="ARBA" id="ARBA00023136"/>
    </source>
</evidence>
<evidence type="ECO:0000256" key="11">
    <source>
        <dbReference type="ARBA" id="ARBA00022989"/>
    </source>
</evidence>
<dbReference type="GO" id="GO:0000139">
    <property type="term" value="C:Golgi membrane"/>
    <property type="evidence" value="ECO:0007669"/>
    <property type="project" value="UniProtKB-SubCell"/>
</dbReference>
<dbReference type="InterPro" id="IPR015943">
    <property type="entry name" value="WD40/YVTN_repeat-like_dom_sf"/>
</dbReference>
<keyword evidence="13" id="KW-0443">Lipid metabolism</keyword>
<comment type="subcellular location">
    <subcellularLocation>
        <location evidence="2">Cytoplasmic vesicle</location>
        <location evidence="2">COPII-coated vesicle membrane</location>
        <topology evidence="2">Multi-pass membrane protein</topology>
    </subcellularLocation>
    <subcellularLocation>
        <location evidence="1">Endoplasmic reticulum membrane</location>
        <topology evidence="1">Multi-pass membrane protein</topology>
    </subcellularLocation>
    <subcellularLocation>
        <location evidence="3">Golgi apparatus membrane</location>
        <topology evidence="3">Multi-pass membrane protein</topology>
    </subcellularLocation>
</comment>
<feature type="transmembrane region" description="Helical" evidence="23">
    <location>
        <begin position="20"/>
        <end position="45"/>
    </location>
</feature>
<dbReference type="PROSITE" id="PS50082">
    <property type="entry name" value="WD_REPEATS_2"/>
    <property type="match status" value="2"/>
</dbReference>
<dbReference type="InterPro" id="IPR057042">
    <property type="entry name" value="Beta-prop_SCAP"/>
</dbReference>
<dbReference type="PROSITE" id="PS50294">
    <property type="entry name" value="WD_REPEATS_REGION"/>
    <property type="match status" value="1"/>
</dbReference>
<keyword evidence="15 23" id="KW-0472">Membrane</keyword>
<organism evidence="25 26">
    <name type="scientific">Tursiops truncatus</name>
    <name type="common">Atlantic bottle-nosed dolphin</name>
    <name type="synonym">Delphinus truncatus</name>
    <dbReference type="NCBI Taxonomy" id="9739"/>
    <lineage>
        <taxon>Eukaryota</taxon>
        <taxon>Metazoa</taxon>
        <taxon>Chordata</taxon>
        <taxon>Craniata</taxon>
        <taxon>Vertebrata</taxon>
        <taxon>Euteleostomi</taxon>
        <taxon>Mammalia</taxon>
        <taxon>Eutheria</taxon>
        <taxon>Laurasiatheria</taxon>
        <taxon>Artiodactyla</taxon>
        <taxon>Whippomorpha</taxon>
        <taxon>Cetacea</taxon>
        <taxon>Odontoceti</taxon>
        <taxon>Delphinidae</taxon>
        <taxon>Tursiops</taxon>
    </lineage>
</organism>
<keyword evidence="11 23" id="KW-1133">Transmembrane helix</keyword>
<keyword evidence="8 23" id="KW-0812">Transmembrane</keyword>
<keyword evidence="6" id="KW-0153">Cholesterol metabolism</keyword>
<dbReference type="GO" id="GO:0032934">
    <property type="term" value="F:sterol binding"/>
    <property type="evidence" value="ECO:0007669"/>
    <property type="project" value="InterPro"/>
</dbReference>
<dbReference type="SUPFAM" id="SSF50978">
    <property type="entry name" value="WD40 repeat-like"/>
    <property type="match status" value="1"/>
</dbReference>
<sequence>MTLTERLREKISQAFYNHGLFCASYPIPIILFTGLCILACCYPLLKLPLPGTGPVEFTTPVKDYSPPPVASDHKPEEPNEQPEWYVGAPVAYIQQIFVKSSVSPWHKNLLAVDVFRSPLSRAFQLVEEIRNHVLRDSSGTRSLEEVCLQVTDLLPGLRKLRNLLPEHGCLLLSPGNFWQNDREHFHADPDIIGTIHQHEPKTLQTSATLKDLLFGVPGKYSGVSLYTRKRLVSYTITLVFQHYDARFLGSLRARLMLLHPSPNCSLRAESLVHVHFKEEIGIAELIPLVTTYIILFAYIYFSTRKIDMVKSKWGLALAAVVTVLSSLLMSVGLCTLFGLTPTLNGGEIFPYLVVVIGLENVLVLTKSVVSTPVDLEVKLRIAQGLSNESWSIMKNMATELGIILIGYFTLVPAIQEFCLFAVVGLVSDFFLQMLFFTTVLSIDIRRMELADLNKRLPPEACLPPAKPAGRPARFERQLAVRPSTPHTITLQPSSFRNLRLPKRLRVVYFLARTRLAQRLIMAGTVVWIGILVYTDPAGLRTYLTAQVTEQSPLGEGALASMPVPSGVLPASHPDPAFSIFPPGASKLPENQTLPGELPEPGAPAEGIHDSPAPEVTWGTEDEELWRKLSFRHWPTLFSYYNITLAKRYISLLPVIPVTLRLNPREALEGRHPQDGRSAWPPPRPGQGGLWEAGPKGPGTAQAHRDITLYKVAALGLASGIVLVLLLLCLYRVLCPRNYGQPGSGPGRRRRGELPCDDYGYAPPETEIVPLVLRGHLMDIECLASDGMLLVSCCLAGHVCVWDAQTGDCLTRIPHLGRQRQDSGVGSVLEAQESWERLSDGGKGGPEEPGDSPPLRHRPRGPPPTSLFGDQPDLTCLIDTNFSAQPQLLEPAQPEPRYRAGCRRAQASPGYDFSHLVQRLYQEEGMAPVHTPALRPPSPGPTLPQAPEDEGGFPPEKGSPSLAWAPSADGSIWSLELQGSLIVVGRSSGRLEVGRGDVCAGGLWALLARRCSQPLGLQVWDAIEGTLRCSSEEVSSGITALVFLDKRIVAARLNGSLDFFSLETHTALSPLQFRGAPGRGSSPTSPMYSSSDAVACHLTHTVPCAHQKPITALKAAAGRLVTGSQDHTLRVYRLEDSCCLFTLQGHSGAITTVYIDQTMVLASGGQDGAICLWDVLTGSRVSHMFAHRGDVTSLTCTTSCVISSGLDDLISIWDRSTGIRLYSIQQVGMLGATQHRHQALLHSAGPGLWCKLGCHLRQPAGDRRPGLCFLLGPKLRGPVTDSLPGEEQ</sequence>
<dbReference type="RefSeq" id="XP_033720726.1">
    <property type="nucleotide sequence ID" value="XM_033864835.1"/>
</dbReference>
<dbReference type="Proteomes" id="UP000245320">
    <property type="component" value="Chromosome 10"/>
</dbReference>
<evidence type="ECO:0000256" key="20">
    <source>
        <dbReference type="ARBA" id="ARBA00045958"/>
    </source>
</evidence>
<keyword evidence="18" id="KW-0753">Steroid metabolism</keyword>
<dbReference type="CTD" id="22937"/>
<comment type="similarity">
    <text evidence="4">Belongs to the WD repeat SCAP family.</text>
</comment>
<evidence type="ECO:0000256" key="14">
    <source>
        <dbReference type="ARBA" id="ARBA00023121"/>
    </source>
</evidence>
<feature type="repeat" description="WD" evidence="21">
    <location>
        <begin position="1183"/>
        <end position="1222"/>
    </location>
</feature>
<keyword evidence="19" id="KW-0968">Cytoplasmic vesicle</keyword>
<feature type="domain" description="SSD" evidence="24">
    <location>
        <begin position="284"/>
        <end position="442"/>
    </location>
</feature>
<dbReference type="InterPro" id="IPR000731">
    <property type="entry name" value="SSD"/>
</dbReference>
<feature type="compositionally biased region" description="Pro residues" evidence="22">
    <location>
        <begin position="933"/>
        <end position="943"/>
    </location>
</feature>
<dbReference type="GO" id="GO:0005789">
    <property type="term" value="C:endoplasmic reticulum membrane"/>
    <property type="evidence" value="ECO:0007669"/>
    <property type="project" value="UniProtKB-SubCell"/>
</dbReference>
<dbReference type="GO" id="GO:0032933">
    <property type="term" value="P:SREBP signaling pathway"/>
    <property type="evidence" value="ECO:0007669"/>
    <property type="project" value="InterPro"/>
</dbReference>
<dbReference type="Gene3D" id="2.130.10.10">
    <property type="entry name" value="YVTN repeat-like/Quinoprotein amine dehydrogenase"/>
    <property type="match status" value="2"/>
</dbReference>
<evidence type="ECO:0000256" key="4">
    <source>
        <dbReference type="ARBA" id="ARBA00007410"/>
    </source>
</evidence>
<evidence type="ECO:0000256" key="3">
    <source>
        <dbReference type="ARBA" id="ARBA00004653"/>
    </source>
</evidence>
<feature type="repeat" description="WD" evidence="21">
    <location>
        <begin position="1142"/>
        <end position="1182"/>
    </location>
</feature>
<feature type="region of interest" description="Disordered" evidence="22">
    <location>
        <begin position="668"/>
        <end position="696"/>
    </location>
</feature>
<dbReference type="PROSITE" id="PS00678">
    <property type="entry name" value="WD_REPEATS_1"/>
    <property type="match status" value="1"/>
</dbReference>
<comment type="function">
    <text evidence="20">Escort protein required for cholesterol as well as lipid homeostasis. Regulates export of the SCAP-SREBP complex from the endoplasmic reticulum to the Golgi upon low cholesterol, thereby regulating the processing of sterol regulatory element-binding proteins (SREBPs) SREBF1/SREBP1 and SREBF2/SREBP2. At high sterol concentrations, formation of a ternary complex with INSIG (INSIG1 or INSIG2) leads to mask the ER export signal in SCAP, promoting retention of the complex in the endoplasmic reticulum. Low sterol concentrations trigger release of INSIG, a conformational change in the SSD domain of SCAP, unmasking of the ER export signal, promoting recruitment into COPII-coated vesicles and transport of the SCAP-SREBP to the Golgi: in the Golgi, SREBPs are then processed, releasing the transcription factor fragment of SREBPs from the membrane, its import into the nucleus and up-regulation of LDLR, INSIG1 and the mevalonate pathway. Binds cholesterol via its SSD domain.</text>
</comment>